<evidence type="ECO:0000259" key="4">
    <source>
        <dbReference type="Pfam" id="PF13458"/>
    </source>
</evidence>
<comment type="similarity">
    <text evidence="1">Belongs to the leucine-binding protein family.</text>
</comment>
<dbReference type="OrthoDB" id="3205678at2"/>
<gene>
    <name evidence="5" type="ORF">San01_38520</name>
</gene>
<keyword evidence="5" id="KW-0449">Lipoprotein</keyword>
<protein>
    <submittedName>
        <fullName evidence="5">Lipoprotein</fullName>
    </submittedName>
</protein>
<evidence type="ECO:0000256" key="2">
    <source>
        <dbReference type="ARBA" id="ARBA00022729"/>
    </source>
</evidence>
<name>A0A5J4LM48_9ACTN</name>
<dbReference type="AlphaFoldDB" id="A0A5J4LM48"/>
<organism evidence="5 6">
    <name type="scientific">Streptomyces angustmyceticus</name>
    <dbReference type="NCBI Taxonomy" id="285578"/>
    <lineage>
        <taxon>Bacteria</taxon>
        <taxon>Bacillati</taxon>
        <taxon>Actinomycetota</taxon>
        <taxon>Actinomycetes</taxon>
        <taxon>Kitasatosporales</taxon>
        <taxon>Streptomycetaceae</taxon>
        <taxon>Streptomyces</taxon>
    </lineage>
</organism>
<dbReference type="Proteomes" id="UP000325598">
    <property type="component" value="Unassembled WGS sequence"/>
</dbReference>
<feature type="chain" id="PRO_5023837804" evidence="3">
    <location>
        <begin position="44"/>
        <end position="450"/>
    </location>
</feature>
<dbReference type="EMBL" id="BLAG01000010">
    <property type="protein sequence ID" value="GES31365.1"/>
    <property type="molecule type" value="Genomic_DNA"/>
</dbReference>
<keyword evidence="6" id="KW-1185">Reference proteome</keyword>
<proteinExistence type="inferred from homology"/>
<evidence type="ECO:0000256" key="3">
    <source>
        <dbReference type="SAM" id="SignalP"/>
    </source>
</evidence>
<dbReference type="InterPro" id="IPR028081">
    <property type="entry name" value="Leu-bd"/>
</dbReference>
<evidence type="ECO:0000313" key="5">
    <source>
        <dbReference type="EMBL" id="GES31365.1"/>
    </source>
</evidence>
<dbReference type="Pfam" id="PF13458">
    <property type="entry name" value="Peripla_BP_6"/>
    <property type="match status" value="1"/>
</dbReference>
<sequence>MTGRRRSLPRPLSSAPVVPAASAAVCTAVLASLLSGCGSLAGAADSGEKAPVTVMTWAPEGTRATNMPGMPAMAQAYARWVNSRGGIRGHHLRVLTCNEHNDSVTAAHCAQRAVDEGAVAVVGSYSQFGRSFMSPLEVKGIPFIGGYGASDEEFESPLSYPVNGGQASLLAGNGRQLARDCSRVALVRPDSIQGDQMPSLLNSGLQSGHRHPVKDIKAPEDGTDYSSAVNRALDGVGADPAVFGTSANGGKAPGSCVTASLGDHTDAFFDSFRRLQEDSPKVRVASVLGSVGQSLLNRTGGSAGPLEDADITGWYPVAHDPRWQPMRKVINDFAFDDNRIDPADQGVQTTWIAYTVLRALIGQLDDAGVDDITPHALQTTLDRGDRAIDTGGLTPKLRWRDDDLLAVQDFPRIVNAMVTYQVVRDGELTAAKDGFVNVTKTLERRRTDDG</sequence>
<feature type="domain" description="Leucine-binding protein" evidence="4">
    <location>
        <begin position="61"/>
        <end position="390"/>
    </location>
</feature>
<accession>A0A5J4LM48</accession>
<dbReference type="Gene3D" id="3.40.50.2300">
    <property type="match status" value="2"/>
</dbReference>
<dbReference type="RefSeq" id="WP_086718618.1">
    <property type="nucleotide sequence ID" value="NZ_BLAG01000010.1"/>
</dbReference>
<comment type="caution">
    <text evidence="5">The sequence shown here is derived from an EMBL/GenBank/DDBJ whole genome shotgun (WGS) entry which is preliminary data.</text>
</comment>
<dbReference type="InterPro" id="IPR028082">
    <property type="entry name" value="Peripla_BP_I"/>
</dbReference>
<feature type="signal peptide" evidence="3">
    <location>
        <begin position="1"/>
        <end position="43"/>
    </location>
</feature>
<keyword evidence="2 3" id="KW-0732">Signal</keyword>
<reference evidence="5 6" key="1">
    <citation type="submission" date="2019-10" db="EMBL/GenBank/DDBJ databases">
        <title>Whole genome shotgun sequence of Streptomyces angustmyceticus NBRC 3934.</title>
        <authorList>
            <person name="Hosoyama A."/>
            <person name="Ichikawa N."/>
            <person name="Kimura A."/>
            <person name="Kitahashi Y."/>
            <person name="Komaki H."/>
            <person name="Uohara A."/>
        </authorList>
    </citation>
    <scope>NUCLEOTIDE SEQUENCE [LARGE SCALE GENOMIC DNA]</scope>
    <source>
        <strain evidence="5 6">NBRC 3934</strain>
    </source>
</reference>
<evidence type="ECO:0000256" key="1">
    <source>
        <dbReference type="ARBA" id="ARBA00010062"/>
    </source>
</evidence>
<evidence type="ECO:0000313" key="6">
    <source>
        <dbReference type="Proteomes" id="UP000325598"/>
    </source>
</evidence>
<dbReference type="GeneID" id="96752044"/>
<dbReference type="SUPFAM" id="SSF53822">
    <property type="entry name" value="Periplasmic binding protein-like I"/>
    <property type="match status" value="1"/>
</dbReference>